<dbReference type="Gene3D" id="3.20.20.70">
    <property type="entry name" value="Aldolase class I"/>
    <property type="match status" value="1"/>
</dbReference>
<comment type="pathway">
    <text evidence="6">Carbohydrate degradation; 2-deoxy-D-ribose 1-phosphate degradation; D-glyceraldehyde 3-phosphate and acetaldehyde from 2-deoxy-alpha-D-ribose 1-phosphate: step 2/2.</text>
</comment>
<evidence type="ECO:0000256" key="2">
    <source>
        <dbReference type="ARBA" id="ARBA00022490"/>
    </source>
</evidence>
<dbReference type="InterPro" id="IPR013785">
    <property type="entry name" value="Aldolase_TIM"/>
</dbReference>
<reference evidence="7 8" key="1">
    <citation type="submission" date="2024-09" db="EMBL/GenBank/DDBJ databases">
        <authorList>
            <person name="Sun Q."/>
            <person name="Mori K."/>
        </authorList>
    </citation>
    <scope>NUCLEOTIDE SEQUENCE [LARGE SCALE GENOMIC DNA]</scope>
    <source>
        <strain evidence="7 8">TBRC 4575</strain>
    </source>
</reference>
<dbReference type="Proteomes" id="UP001589855">
    <property type="component" value="Unassembled WGS sequence"/>
</dbReference>
<keyword evidence="3 6" id="KW-0456">Lyase</keyword>
<dbReference type="CDD" id="cd00959">
    <property type="entry name" value="DeoC"/>
    <property type="match status" value="1"/>
</dbReference>
<dbReference type="InterPro" id="IPR011343">
    <property type="entry name" value="DeoC"/>
</dbReference>
<proteinExistence type="inferred from homology"/>
<evidence type="ECO:0000313" key="8">
    <source>
        <dbReference type="Proteomes" id="UP001589855"/>
    </source>
</evidence>
<sequence>MKSRISKYIDNTLLDPTATETEITKLISESIENGFASVCVNPCWTKFCSDKLKQADVDVVTVIGFPLGSTTTAEKVYEASEAIEAGTDEIDMVMNIGFFKSGKLADVSHDIQSVSKVAHDNNCKLKVIIEAGLLSDEEIVTACNIVRDANADFVKTSTGFLAGGATVHAVKLMKQTVGDQLEVKAAGKIHNYTDAQKMVEAGATRLGASAGVQIVKEELSLINN</sequence>
<feature type="active site" description="Proton donor/acceptor" evidence="6">
    <location>
        <position position="184"/>
    </location>
</feature>
<evidence type="ECO:0000256" key="6">
    <source>
        <dbReference type="HAMAP-Rule" id="MF_00114"/>
    </source>
</evidence>
<dbReference type="PANTHER" id="PTHR10889">
    <property type="entry name" value="DEOXYRIBOSE-PHOSPHATE ALDOLASE"/>
    <property type="match status" value="1"/>
</dbReference>
<comment type="similarity">
    <text evidence="1 6">Belongs to the DeoC/FbaB aldolase family. DeoC type 1 subfamily.</text>
</comment>
<dbReference type="NCBIfam" id="TIGR00126">
    <property type="entry name" value="deoC"/>
    <property type="match status" value="1"/>
</dbReference>
<evidence type="ECO:0000256" key="3">
    <source>
        <dbReference type="ARBA" id="ARBA00023239"/>
    </source>
</evidence>
<evidence type="ECO:0000256" key="5">
    <source>
        <dbReference type="ARBA" id="ARBA00048791"/>
    </source>
</evidence>
<evidence type="ECO:0000256" key="4">
    <source>
        <dbReference type="ARBA" id="ARBA00023270"/>
    </source>
</evidence>
<keyword evidence="4 6" id="KW-0704">Schiff base</keyword>
<protein>
    <recommendedName>
        <fullName evidence="6">Deoxyribose-phosphate aldolase</fullName>
        <shortName evidence="6">DERA</shortName>
        <ecNumber evidence="6">4.1.2.4</ecNumber>
    </recommendedName>
    <alternativeName>
        <fullName evidence="6">2-deoxy-D-ribose 5-phosphate aldolase</fullName>
    </alternativeName>
    <alternativeName>
        <fullName evidence="6">Phosphodeoxyriboaldolase</fullName>
        <shortName evidence="6">Deoxyriboaldolase</shortName>
    </alternativeName>
</protein>
<keyword evidence="8" id="KW-1185">Reference proteome</keyword>
<accession>A0ABV6K3A3</accession>
<dbReference type="RefSeq" id="WP_137645752.1">
    <property type="nucleotide sequence ID" value="NZ_BAABRM010000024.1"/>
</dbReference>
<dbReference type="Pfam" id="PF01791">
    <property type="entry name" value="DeoC"/>
    <property type="match status" value="1"/>
</dbReference>
<dbReference type="HAMAP" id="MF_00114">
    <property type="entry name" value="DeoC_type1"/>
    <property type="match status" value="1"/>
</dbReference>
<comment type="caution">
    <text evidence="7">The sequence shown here is derived from an EMBL/GenBank/DDBJ whole genome shotgun (WGS) entry which is preliminary data.</text>
</comment>
<dbReference type="GO" id="GO:0004139">
    <property type="term" value="F:deoxyribose-phosphate aldolase activity"/>
    <property type="evidence" value="ECO:0007669"/>
    <property type="project" value="UniProtKB-EC"/>
</dbReference>
<evidence type="ECO:0000256" key="1">
    <source>
        <dbReference type="ARBA" id="ARBA00010936"/>
    </source>
</evidence>
<organism evidence="7 8">
    <name type="scientific">Lactiplantibacillus plajomi</name>
    <dbReference type="NCBI Taxonomy" id="1457217"/>
    <lineage>
        <taxon>Bacteria</taxon>
        <taxon>Bacillati</taxon>
        <taxon>Bacillota</taxon>
        <taxon>Bacilli</taxon>
        <taxon>Lactobacillales</taxon>
        <taxon>Lactobacillaceae</taxon>
        <taxon>Lactiplantibacillus</taxon>
    </lineage>
</organism>
<name>A0ABV6K3A3_9LACO</name>
<dbReference type="SUPFAM" id="SSF51569">
    <property type="entry name" value="Aldolase"/>
    <property type="match status" value="1"/>
</dbReference>
<dbReference type="SMART" id="SM01133">
    <property type="entry name" value="DeoC"/>
    <property type="match status" value="1"/>
</dbReference>
<dbReference type="EC" id="4.1.2.4" evidence="6"/>
<dbReference type="EMBL" id="JBHLUK010000058">
    <property type="protein sequence ID" value="MFC0423697.1"/>
    <property type="molecule type" value="Genomic_DNA"/>
</dbReference>
<keyword evidence="2 6" id="KW-0963">Cytoplasm</keyword>
<evidence type="ECO:0000313" key="7">
    <source>
        <dbReference type="EMBL" id="MFC0423697.1"/>
    </source>
</evidence>
<dbReference type="PIRSF" id="PIRSF001357">
    <property type="entry name" value="DeoC"/>
    <property type="match status" value="1"/>
</dbReference>
<dbReference type="PANTHER" id="PTHR10889:SF1">
    <property type="entry name" value="DEOXYRIBOSE-PHOSPHATE ALDOLASE"/>
    <property type="match status" value="1"/>
</dbReference>
<comment type="function">
    <text evidence="6">Catalyzes a reversible aldol reaction between acetaldehyde and D-glyceraldehyde 3-phosphate to generate 2-deoxy-D-ribose 5-phosphate.</text>
</comment>
<feature type="active site" description="Proton donor/acceptor" evidence="6">
    <location>
        <position position="91"/>
    </location>
</feature>
<feature type="active site" description="Schiff-base intermediate with acetaldehyde" evidence="6">
    <location>
        <position position="155"/>
    </location>
</feature>
<comment type="catalytic activity">
    <reaction evidence="5 6">
        <text>2-deoxy-D-ribose 5-phosphate = D-glyceraldehyde 3-phosphate + acetaldehyde</text>
        <dbReference type="Rhea" id="RHEA:12821"/>
        <dbReference type="ChEBI" id="CHEBI:15343"/>
        <dbReference type="ChEBI" id="CHEBI:59776"/>
        <dbReference type="ChEBI" id="CHEBI:62877"/>
        <dbReference type="EC" id="4.1.2.4"/>
    </reaction>
</comment>
<gene>
    <name evidence="6 7" type="primary">deoC</name>
    <name evidence="7" type="ORF">ACFFGS_06125</name>
</gene>
<dbReference type="InterPro" id="IPR002915">
    <property type="entry name" value="DeoC/FbaB/LacD_aldolase"/>
</dbReference>
<comment type="subcellular location">
    <subcellularLocation>
        <location evidence="6">Cytoplasm</location>
    </subcellularLocation>
</comment>
<dbReference type="InterPro" id="IPR028581">
    <property type="entry name" value="DeoC_typeI"/>
</dbReference>